<dbReference type="InterPro" id="IPR056670">
    <property type="entry name" value="DUF7768"/>
</dbReference>
<comment type="caution">
    <text evidence="2">The sequence shown here is derived from an EMBL/GenBank/DDBJ whole genome shotgun (WGS) entry which is preliminary data.</text>
</comment>
<dbReference type="OrthoDB" id="9807423at2"/>
<evidence type="ECO:0000259" key="1">
    <source>
        <dbReference type="Pfam" id="PF24963"/>
    </source>
</evidence>
<evidence type="ECO:0000313" key="3">
    <source>
        <dbReference type="Proteomes" id="UP000186102"/>
    </source>
</evidence>
<keyword evidence="3" id="KW-1185">Reference proteome</keyword>
<dbReference type="Pfam" id="PF24963">
    <property type="entry name" value="DUF7768"/>
    <property type="match status" value="1"/>
</dbReference>
<accession>A0A1Q8QJZ6</accession>
<dbReference type="Gene3D" id="3.40.50.10400">
    <property type="entry name" value="Hypothetical protein PA1492"/>
    <property type="match status" value="1"/>
</dbReference>
<evidence type="ECO:0000313" key="2">
    <source>
        <dbReference type="EMBL" id="OLN27578.1"/>
    </source>
</evidence>
<reference evidence="2 3" key="1">
    <citation type="submission" date="2016-09" db="EMBL/GenBank/DDBJ databases">
        <title>Complete genome of Desulfosporosinus sp. OL.</title>
        <authorList>
            <person name="Mardanov A."/>
            <person name="Beletsky A."/>
            <person name="Panova A."/>
            <person name="Karnachuk O."/>
            <person name="Ravin N."/>
        </authorList>
    </citation>
    <scope>NUCLEOTIDE SEQUENCE [LARGE SCALE GENOMIC DNA]</scope>
    <source>
        <strain evidence="2 3">OL</strain>
    </source>
</reference>
<name>A0A1Q8QJZ6_9FIRM</name>
<proteinExistence type="predicted"/>
<dbReference type="Proteomes" id="UP000186102">
    <property type="component" value="Unassembled WGS sequence"/>
</dbReference>
<dbReference type="AlphaFoldDB" id="A0A1Q8QJZ6"/>
<dbReference type="RefSeq" id="WP_075366800.1">
    <property type="nucleotide sequence ID" value="NZ_MLBF01000055.1"/>
</dbReference>
<organism evidence="2 3">
    <name type="scientific">Desulfosporosinus metallidurans</name>
    <dbReference type="NCBI Taxonomy" id="1888891"/>
    <lineage>
        <taxon>Bacteria</taxon>
        <taxon>Bacillati</taxon>
        <taxon>Bacillota</taxon>
        <taxon>Clostridia</taxon>
        <taxon>Eubacteriales</taxon>
        <taxon>Desulfitobacteriaceae</taxon>
        <taxon>Desulfosporosinus</taxon>
    </lineage>
</organism>
<sequence>MKLVYICSPYAGNIENNVRFARAASLYAAEHGCAPVAVHLLYPQLLDDAVPAQREIGIRMGLRVLTSCDELWICGERISLGMSSEIAEAERLGIPVRSLSTEQIQEWRCMKVLSDYPIERKIKPEEAPSHGLKLQL</sequence>
<gene>
    <name evidence="2" type="ORF">DSOL_4453</name>
</gene>
<protein>
    <recommendedName>
        <fullName evidence="1">DUF7768 domain-containing protein</fullName>
    </recommendedName>
</protein>
<dbReference type="SUPFAM" id="SSF52309">
    <property type="entry name" value="N-(deoxy)ribosyltransferase-like"/>
    <property type="match status" value="1"/>
</dbReference>
<feature type="domain" description="DUF7768" evidence="1">
    <location>
        <begin position="2"/>
        <end position="97"/>
    </location>
</feature>
<dbReference type="STRING" id="1888891.DSOL_4453"/>
<dbReference type="EMBL" id="MLBF01000055">
    <property type="protein sequence ID" value="OLN27578.1"/>
    <property type="molecule type" value="Genomic_DNA"/>
</dbReference>